<accession>A0A2U8W358</accession>
<dbReference type="AlphaFoldDB" id="A0A2U8W358"/>
<protein>
    <submittedName>
        <fullName evidence="2">Uncharacterized protein</fullName>
    </submittedName>
</protein>
<sequence>MSGSTATFEQLRDWLFRDALPLWSAIGTDRVNGGFHERLTPAGRRRTIPGGPGSSDARSTPSPPP</sequence>
<gene>
    <name evidence="2" type="ORF">DK389_08175</name>
</gene>
<evidence type="ECO:0000256" key="1">
    <source>
        <dbReference type="SAM" id="MobiDB-lite"/>
    </source>
</evidence>
<dbReference type="InterPro" id="IPR012341">
    <property type="entry name" value="6hp_glycosidase-like_sf"/>
</dbReference>
<evidence type="ECO:0000313" key="2">
    <source>
        <dbReference type="EMBL" id="AWN40509.1"/>
    </source>
</evidence>
<keyword evidence="3" id="KW-1185">Reference proteome</keyword>
<dbReference type="Gene3D" id="1.50.10.10">
    <property type="match status" value="1"/>
</dbReference>
<evidence type="ECO:0000313" key="3">
    <source>
        <dbReference type="Proteomes" id="UP000245926"/>
    </source>
</evidence>
<reference evidence="3" key="1">
    <citation type="submission" date="2018-05" db="EMBL/GenBank/DDBJ databases">
        <title>Complete Genome Sequence of Methylobacterium sp. 17SD2-17.</title>
        <authorList>
            <person name="Srinivasan S."/>
        </authorList>
    </citation>
    <scope>NUCLEOTIDE SEQUENCE [LARGE SCALE GENOMIC DNA]</scope>
    <source>
        <strain evidence="3">17SD2-17</strain>
    </source>
</reference>
<organism evidence="2 3">
    <name type="scientific">Methylobacterium durans</name>
    <dbReference type="NCBI Taxonomy" id="2202825"/>
    <lineage>
        <taxon>Bacteria</taxon>
        <taxon>Pseudomonadati</taxon>
        <taxon>Pseudomonadota</taxon>
        <taxon>Alphaproteobacteria</taxon>
        <taxon>Hyphomicrobiales</taxon>
        <taxon>Methylobacteriaceae</taxon>
        <taxon>Methylobacterium</taxon>
    </lineage>
</organism>
<proteinExistence type="predicted"/>
<feature type="compositionally biased region" description="Polar residues" evidence="1">
    <location>
        <begin position="56"/>
        <end position="65"/>
    </location>
</feature>
<name>A0A2U8W358_9HYPH</name>
<feature type="region of interest" description="Disordered" evidence="1">
    <location>
        <begin position="31"/>
        <end position="65"/>
    </location>
</feature>
<dbReference type="SUPFAM" id="SSF48208">
    <property type="entry name" value="Six-hairpin glycosidases"/>
    <property type="match status" value="1"/>
</dbReference>
<dbReference type="EMBL" id="CP029550">
    <property type="protein sequence ID" value="AWN40509.1"/>
    <property type="molecule type" value="Genomic_DNA"/>
</dbReference>
<dbReference type="GO" id="GO:0005975">
    <property type="term" value="P:carbohydrate metabolic process"/>
    <property type="evidence" value="ECO:0007669"/>
    <property type="project" value="InterPro"/>
</dbReference>
<dbReference type="KEGG" id="mets:DK389_08175"/>
<dbReference type="Proteomes" id="UP000245926">
    <property type="component" value="Chromosome"/>
</dbReference>
<dbReference type="InterPro" id="IPR008928">
    <property type="entry name" value="6-hairpin_glycosidase_sf"/>
</dbReference>
<dbReference type="RefSeq" id="WP_109888712.1">
    <property type="nucleotide sequence ID" value="NZ_CP029550.1"/>
</dbReference>